<accession>A0A0V0QV14</accession>
<dbReference type="GO" id="GO:0000445">
    <property type="term" value="C:THO complex part of transcription export complex"/>
    <property type="evidence" value="ECO:0007669"/>
    <property type="project" value="TreeGrafter"/>
</dbReference>
<feature type="region of interest" description="Disordered" evidence="1">
    <location>
        <begin position="537"/>
        <end position="568"/>
    </location>
</feature>
<dbReference type="PANTHER" id="PTHR13265">
    <property type="entry name" value="THO COMPLEX SUBUNIT 1"/>
    <property type="match status" value="1"/>
</dbReference>
<dbReference type="PANTHER" id="PTHR13265:SF0">
    <property type="entry name" value="HPR1"/>
    <property type="match status" value="1"/>
</dbReference>
<dbReference type="GO" id="GO:0006406">
    <property type="term" value="P:mRNA export from nucleus"/>
    <property type="evidence" value="ECO:0007669"/>
    <property type="project" value="TreeGrafter"/>
</dbReference>
<gene>
    <name evidence="2" type="ORF">PPERSA_06099</name>
</gene>
<sequence>MDNWMQRIDKQEENCYQYPEEAKELLKLAFWSANKKYLDFNSCLEFVEDIFDGISNSDIRFIFEIIEEEFLYIHEQIQINQEQKENEQKIQNQMLKLGNALFRKVSRSQDMDIRGRLRVFLTKILPLCHISGRNKKQDINLNNNTIIQDQNEQQTEQQAEEVENDKKQVLDVNLKDDNLFDQQQNMEQEKEKSEQKEKDKEKNNKANKNEKEDKVQKSVKLLAICNLVQQIIQIFKDNRITESGNTASIRYPKYLTNKSLLEIQFKDPLFRKTILVQAHFFFNNLIDKKMQEFSKEGQDVINQTIQKVKESLANESKNLKESNLSQQIKDFIIQDKTWEEWKNIWQQQKQQDLMDDKKFLPREHQQIIEALKQQEQIYEQNELVKFETQRNLWNEPINNYSQNSCLELVNTLKQLKDFRKGKKIKEIPDSDSSISFIFKPQGYKYSVPTQSLENLPSCYLNQAIKSREFEDSEATSYVSKDSFAWKTLRRVSRFDISLFNQKESKKEQKKLNFSLENIAEKTQQNYFAYLAQKNENNSNGINKKRSPSMEKDFQMKEQDLTSGKQIKV</sequence>
<keyword evidence="3" id="KW-1185">Reference proteome</keyword>
<organism evidence="2 3">
    <name type="scientific">Pseudocohnilembus persalinus</name>
    <name type="common">Ciliate</name>
    <dbReference type="NCBI Taxonomy" id="266149"/>
    <lineage>
        <taxon>Eukaryota</taxon>
        <taxon>Sar</taxon>
        <taxon>Alveolata</taxon>
        <taxon>Ciliophora</taxon>
        <taxon>Intramacronucleata</taxon>
        <taxon>Oligohymenophorea</taxon>
        <taxon>Scuticociliatia</taxon>
        <taxon>Philasterida</taxon>
        <taxon>Pseudocohnilembidae</taxon>
        <taxon>Pseudocohnilembus</taxon>
    </lineage>
</organism>
<dbReference type="AlphaFoldDB" id="A0A0V0QV14"/>
<feature type="region of interest" description="Disordered" evidence="1">
    <location>
        <begin position="185"/>
        <end position="212"/>
    </location>
</feature>
<protein>
    <submittedName>
        <fullName evidence="2">Uncharacterized protein</fullName>
    </submittedName>
</protein>
<feature type="compositionally biased region" description="Basic and acidic residues" evidence="1">
    <location>
        <begin position="187"/>
        <end position="212"/>
    </location>
</feature>
<dbReference type="OrthoDB" id="294710at2759"/>
<reference evidence="2 3" key="1">
    <citation type="journal article" date="2015" name="Sci. Rep.">
        <title>Genome of the facultative scuticociliatosis pathogen Pseudocohnilembus persalinus provides insight into its virulence through horizontal gene transfer.</title>
        <authorList>
            <person name="Xiong J."/>
            <person name="Wang G."/>
            <person name="Cheng J."/>
            <person name="Tian M."/>
            <person name="Pan X."/>
            <person name="Warren A."/>
            <person name="Jiang C."/>
            <person name="Yuan D."/>
            <person name="Miao W."/>
        </authorList>
    </citation>
    <scope>NUCLEOTIDE SEQUENCE [LARGE SCALE GENOMIC DNA]</scope>
    <source>
        <strain evidence="2">36N120E</strain>
    </source>
</reference>
<dbReference type="OMA" id="GNEMTSE"/>
<evidence type="ECO:0000313" key="2">
    <source>
        <dbReference type="EMBL" id="KRX06217.1"/>
    </source>
</evidence>
<evidence type="ECO:0000313" key="3">
    <source>
        <dbReference type="Proteomes" id="UP000054937"/>
    </source>
</evidence>
<dbReference type="InterPro" id="IPR021861">
    <property type="entry name" value="THO_THOC1"/>
</dbReference>
<dbReference type="Pfam" id="PF11957">
    <property type="entry name" value="efThoc1"/>
    <property type="match status" value="1"/>
</dbReference>
<evidence type="ECO:0000256" key="1">
    <source>
        <dbReference type="SAM" id="MobiDB-lite"/>
    </source>
</evidence>
<dbReference type="EMBL" id="LDAU01000098">
    <property type="protein sequence ID" value="KRX06217.1"/>
    <property type="molecule type" value="Genomic_DNA"/>
</dbReference>
<comment type="caution">
    <text evidence="2">The sequence shown here is derived from an EMBL/GenBank/DDBJ whole genome shotgun (WGS) entry which is preliminary data.</text>
</comment>
<dbReference type="InParanoid" id="A0A0V0QV14"/>
<proteinExistence type="predicted"/>
<dbReference type="Proteomes" id="UP000054937">
    <property type="component" value="Unassembled WGS sequence"/>
</dbReference>
<feature type="compositionally biased region" description="Basic and acidic residues" evidence="1">
    <location>
        <begin position="547"/>
        <end position="559"/>
    </location>
</feature>
<name>A0A0V0QV14_PSEPJ</name>